<comment type="caution">
    <text evidence="3">The sequence shown here is derived from an EMBL/GenBank/DDBJ whole genome shotgun (WGS) entry which is preliminary data.</text>
</comment>
<evidence type="ECO:0000313" key="3">
    <source>
        <dbReference type="EMBL" id="GKU91620.1"/>
    </source>
</evidence>
<dbReference type="AlphaFoldDB" id="A0AAV5HXW3"/>
<dbReference type="Pfam" id="PF25896">
    <property type="entry name" value="HTH_AT3G52170"/>
    <property type="match status" value="1"/>
</dbReference>
<dbReference type="InterPro" id="IPR058941">
    <property type="entry name" value="HTH_AT3G52170-like"/>
</dbReference>
<reference evidence="3 4" key="1">
    <citation type="journal article" date="2021" name="Commun. Biol.">
        <title>The genome of Shorea leprosula (Dipterocarpaceae) highlights the ecological relevance of drought in aseasonal tropical rainforests.</title>
        <authorList>
            <person name="Ng K.K.S."/>
            <person name="Kobayashi M.J."/>
            <person name="Fawcett J.A."/>
            <person name="Hatakeyama M."/>
            <person name="Paape T."/>
            <person name="Ng C.H."/>
            <person name="Ang C.C."/>
            <person name="Tnah L.H."/>
            <person name="Lee C.T."/>
            <person name="Nishiyama T."/>
            <person name="Sese J."/>
            <person name="O'Brien M.J."/>
            <person name="Copetti D."/>
            <person name="Mohd Noor M.I."/>
            <person name="Ong R.C."/>
            <person name="Putra M."/>
            <person name="Sireger I.Z."/>
            <person name="Indrioko S."/>
            <person name="Kosugi Y."/>
            <person name="Izuno A."/>
            <person name="Isagi Y."/>
            <person name="Lee S.L."/>
            <person name="Shimizu K.K."/>
        </authorList>
    </citation>
    <scope>NUCLEOTIDE SEQUENCE [LARGE SCALE GENOMIC DNA]</scope>
    <source>
        <strain evidence="3">214</strain>
    </source>
</reference>
<dbReference type="Proteomes" id="UP001054252">
    <property type="component" value="Unassembled WGS sequence"/>
</dbReference>
<gene>
    <name evidence="3" type="ORF">SLEP1_g5469</name>
</gene>
<accession>A0AAV5HXW3</accession>
<name>A0AAV5HXW3_9ROSI</name>
<keyword evidence="4" id="KW-1185">Reference proteome</keyword>
<protein>
    <recommendedName>
        <fullName evidence="2">AT3G52170-like helix-turn-helix domain-containing protein</fullName>
    </recommendedName>
</protein>
<organism evidence="3 4">
    <name type="scientific">Rubroshorea leprosula</name>
    <dbReference type="NCBI Taxonomy" id="152421"/>
    <lineage>
        <taxon>Eukaryota</taxon>
        <taxon>Viridiplantae</taxon>
        <taxon>Streptophyta</taxon>
        <taxon>Embryophyta</taxon>
        <taxon>Tracheophyta</taxon>
        <taxon>Spermatophyta</taxon>
        <taxon>Magnoliopsida</taxon>
        <taxon>eudicotyledons</taxon>
        <taxon>Gunneridae</taxon>
        <taxon>Pentapetalae</taxon>
        <taxon>rosids</taxon>
        <taxon>malvids</taxon>
        <taxon>Malvales</taxon>
        <taxon>Dipterocarpaceae</taxon>
        <taxon>Rubroshorea</taxon>
    </lineage>
</organism>
<feature type="compositionally biased region" description="Polar residues" evidence="1">
    <location>
        <begin position="491"/>
        <end position="526"/>
    </location>
</feature>
<feature type="domain" description="AT3G52170-like helix-turn-helix" evidence="2">
    <location>
        <begin position="31"/>
        <end position="79"/>
    </location>
</feature>
<dbReference type="EMBL" id="BPVZ01000005">
    <property type="protein sequence ID" value="GKU91620.1"/>
    <property type="molecule type" value="Genomic_DNA"/>
</dbReference>
<dbReference type="PANTHER" id="PTHR34568:SF1">
    <property type="entry name" value="DNA BINDING PROTEIN"/>
    <property type="match status" value="1"/>
</dbReference>
<evidence type="ECO:0000313" key="4">
    <source>
        <dbReference type="Proteomes" id="UP001054252"/>
    </source>
</evidence>
<dbReference type="PANTHER" id="PTHR34568">
    <property type="entry name" value="RRM DOMAIN-CONTAINING PROTEIN"/>
    <property type="match status" value="1"/>
</dbReference>
<feature type="compositionally biased region" description="Polar residues" evidence="1">
    <location>
        <begin position="538"/>
        <end position="560"/>
    </location>
</feature>
<evidence type="ECO:0000259" key="2">
    <source>
        <dbReference type="Pfam" id="PF25896"/>
    </source>
</evidence>
<evidence type="ECO:0000256" key="1">
    <source>
        <dbReference type="SAM" id="MobiDB-lite"/>
    </source>
</evidence>
<sequence>MHAIKGAWVGQTFALAKSNESGGRKARIRRSKEERKAMVESFIKKYQRTNDGNFPSLNLTHKEVGGSFYTIREIVREIIQENRVLGPGKLIEEEQNAEQFLEQHPLGSISIEPKSSQPAPATGINFVPNHVQGVRDESVPSFDGLFVGSEKHKFDDEQVINGSAMVLKDETDKEVSAELEGNWSAMDLKDETDEKISAELEANESAMDLKDETDEKISAELEANESAMDLKDETDKNLSTELAVNGNTMDFKDESHKEVSAKLKVNGGAMDLKDESDGEVSAELEVNGNAIDLKDESHKEVSAELEVNGNAMDLKDESRKEASAELEGNGAAIDMKDKTDQESTELGVKEFLEESEKELTPVMSSAAPVVSEADESVKKFTSISPILSQITTDVIVETFPLRPVSKSTDYMDERYGEMRNLSETSEERENKKVDLDPKNGGFLLDEIVSSEKSSLVDDEKVGKDVDMLFEKNSNLVYNKVADSLSDPPLETSKQLTTTNSVVHGSHNGTTSRVDLSHNDVSTSTTNERSKATDGEVISSPNRIHTKSDSTLNGNASEESTTQEAVLVENKRAHLQHNANSPKTSNGTLDRINLKSWEATARGNASSETNPLLAFFKSFIAAFLKFWSE</sequence>
<feature type="region of interest" description="Disordered" evidence="1">
    <location>
        <begin position="484"/>
        <end position="560"/>
    </location>
</feature>
<dbReference type="InterPro" id="IPR058942">
    <property type="entry name" value="AT3G52170-like"/>
</dbReference>
<proteinExistence type="predicted"/>